<protein>
    <submittedName>
        <fullName evidence="2">Uncharacterized protein</fullName>
    </submittedName>
</protein>
<dbReference type="AlphaFoldDB" id="A0A915I739"/>
<keyword evidence="1" id="KW-1185">Reference proteome</keyword>
<name>A0A915I739_ROMCU</name>
<accession>A0A915I739</accession>
<evidence type="ECO:0000313" key="2">
    <source>
        <dbReference type="WBParaSite" id="nRc.2.0.1.t09958-RA"/>
    </source>
</evidence>
<reference evidence="2" key="1">
    <citation type="submission" date="2022-11" db="UniProtKB">
        <authorList>
            <consortium name="WormBaseParasite"/>
        </authorList>
    </citation>
    <scope>IDENTIFICATION</scope>
</reference>
<organism evidence="1 2">
    <name type="scientific">Romanomermis culicivorax</name>
    <name type="common">Nematode worm</name>
    <dbReference type="NCBI Taxonomy" id="13658"/>
    <lineage>
        <taxon>Eukaryota</taxon>
        <taxon>Metazoa</taxon>
        <taxon>Ecdysozoa</taxon>
        <taxon>Nematoda</taxon>
        <taxon>Enoplea</taxon>
        <taxon>Dorylaimia</taxon>
        <taxon>Mermithida</taxon>
        <taxon>Mermithoidea</taxon>
        <taxon>Mermithidae</taxon>
        <taxon>Romanomermis</taxon>
    </lineage>
</organism>
<dbReference type="Proteomes" id="UP000887565">
    <property type="component" value="Unplaced"/>
</dbReference>
<proteinExistence type="predicted"/>
<dbReference type="WBParaSite" id="nRc.2.0.1.t09958-RA">
    <property type="protein sequence ID" value="nRc.2.0.1.t09958-RA"/>
    <property type="gene ID" value="nRc.2.0.1.g09958"/>
</dbReference>
<sequence>MVIKFKDMIFSTAEFDISMAGSSDQLHECIFVQVGGIVFNCFINRGDIIEMANELPQSSIVSLSTLYLAATPNRVVCSPVIQLILAANSKSPFTL</sequence>
<evidence type="ECO:0000313" key="1">
    <source>
        <dbReference type="Proteomes" id="UP000887565"/>
    </source>
</evidence>